<reference evidence="2" key="1">
    <citation type="journal article" date="2007" name="Nature">
        <title>The grapevine genome sequence suggests ancestral hexaploidization in major angiosperm phyla.</title>
        <authorList>
            <consortium name="The French-Italian Public Consortium for Grapevine Genome Characterization."/>
            <person name="Jaillon O."/>
            <person name="Aury J.-M."/>
            <person name="Noel B."/>
            <person name="Policriti A."/>
            <person name="Clepet C."/>
            <person name="Casagrande A."/>
            <person name="Choisne N."/>
            <person name="Aubourg S."/>
            <person name="Vitulo N."/>
            <person name="Jubin C."/>
            <person name="Vezzi A."/>
            <person name="Legeai F."/>
            <person name="Hugueney P."/>
            <person name="Dasilva C."/>
            <person name="Horner D."/>
            <person name="Mica E."/>
            <person name="Jublot D."/>
            <person name="Poulain J."/>
            <person name="Bruyere C."/>
            <person name="Billault A."/>
            <person name="Segurens B."/>
            <person name="Gouyvenoux M."/>
            <person name="Ugarte E."/>
            <person name="Cattonaro F."/>
            <person name="Anthouard V."/>
            <person name="Vico V."/>
            <person name="Del Fabbro C."/>
            <person name="Alaux M."/>
            <person name="Di Gaspero G."/>
            <person name="Dumas V."/>
            <person name="Felice N."/>
            <person name="Paillard S."/>
            <person name="Juman I."/>
            <person name="Moroldo M."/>
            <person name="Scalabrin S."/>
            <person name="Canaguier A."/>
            <person name="Le Clainche I."/>
            <person name="Malacrida G."/>
            <person name="Durand E."/>
            <person name="Pesole G."/>
            <person name="Laucou V."/>
            <person name="Chatelet P."/>
            <person name="Merdinoglu D."/>
            <person name="Delledonne M."/>
            <person name="Pezzotti M."/>
            <person name="Lecharny A."/>
            <person name="Scarpelli C."/>
            <person name="Artiguenave F."/>
            <person name="Pe M.E."/>
            <person name="Valle G."/>
            <person name="Morgante M."/>
            <person name="Caboche M."/>
            <person name="Adam-Blondon A.-F."/>
            <person name="Weissenbach J."/>
            <person name="Quetier F."/>
            <person name="Wincker P."/>
        </authorList>
    </citation>
    <scope>NUCLEOTIDE SEQUENCE [LARGE SCALE GENOMIC DNA]</scope>
    <source>
        <strain evidence="2">cv. Pinot noir / PN40024</strain>
    </source>
</reference>
<evidence type="ECO:0000313" key="2">
    <source>
        <dbReference type="Proteomes" id="UP000009183"/>
    </source>
</evidence>
<dbReference type="PaxDb" id="29760-VIT_00s0216g00050.t01"/>
<gene>
    <name evidence="1" type="ORF">VIT_00s0216g00050</name>
</gene>
<proteinExistence type="predicted"/>
<sequence>MVAPEEEAEVMFDSGRSAAAEDGLFLDFEQSSESLKKEPLTKEVPTMVAAPVPFFEKLGERQYDCSWK</sequence>
<dbReference type="EMBL" id="FN595519">
    <property type="protein sequence ID" value="CBI25669.3"/>
    <property type="molecule type" value="Genomic_DNA"/>
</dbReference>
<organism evidence="1 2">
    <name type="scientific">Vitis vinifera</name>
    <name type="common">Grape</name>
    <dbReference type="NCBI Taxonomy" id="29760"/>
    <lineage>
        <taxon>Eukaryota</taxon>
        <taxon>Viridiplantae</taxon>
        <taxon>Streptophyta</taxon>
        <taxon>Embryophyta</taxon>
        <taxon>Tracheophyta</taxon>
        <taxon>Spermatophyta</taxon>
        <taxon>Magnoliopsida</taxon>
        <taxon>eudicotyledons</taxon>
        <taxon>Gunneridae</taxon>
        <taxon>Pentapetalae</taxon>
        <taxon>rosids</taxon>
        <taxon>Vitales</taxon>
        <taxon>Vitaceae</taxon>
        <taxon>Viteae</taxon>
        <taxon>Vitis</taxon>
    </lineage>
</organism>
<dbReference type="HOGENOM" id="CLU_2799194_0_0_1"/>
<dbReference type="Proteomes" id="UP000009183">
    <property type="component" value="Unassembled WGS sequence, unordered"/>
</dbReference>
<name>D7T587_VITVI</name>
<dbReference type="AlphaFoldDB" id="D7T587"/>
<evidence type="ECO:0000313" key="1">
    <source>
        <dbReference type="EMBL" id="CBI25669.3"/>
    </source>
</evidence>
<keyword evidence="2" id="KW-1185">Reference proteome</keyword>
<protein>
    <submittedName>
        <fullName evidence="1">Uncharacterized protein</fullName>
    </submittedName>
</protein>
<accession>D7T587</accession>
<dbReference type="InParanoid" id="D7T587"/>